<feature type="transmembrane region" description="Helical" evidence="10">
    <location>
        <begin position="117"/>
        <end position="136"/>
    </location>
</feature>
<dbReference type="GO" id="GO:0048039">
    <property type="term" value="F:ubiquinone binding"/>
    <property type="evidence" value="ECO:0007669"/>
    <property type="project" value="TreeGrafter"/>
</dbReference>
<reference evidence="12" key="1">
    <citation type="submission" date="2023-01" db="EMBL/GenBank/DDBJ databases">
        <title>Biogeochemical cycle of methane in antarctic sediments.</title>
        <authorList>
            <person name="Roldan D.M."/>
            <person name="Menes R.J."/>
        </authorList>
    </citation>
    <scope>NUCLEOTIDE SEQUENCE [LARGE SCALE GENOMIC DNA]</scope>
    <source>
        <strain evidence="12">K-2018 MAG008</strain>
    </source>
</reference>
<feature type="transmembrane region" description="Helical" evidence="10">
    <location>
        <begin position="416"/>
        <end position="439"/>
    </location>
</feature>
<feature type="transmembrane region" description="Helical" evidence="10">
    <location>
        <begin position="40"/>
        <end position="62"/>
    </location>
</feature>
<evidence type="ECO:0000256" key="4">
    <source>
        <dbReference type="ARBA" id="ARBA00022692"/>
    </source>
</evidence>
<evidence type="ECO:0000256" key="10">
    <source>
        <dbReference type="SAM" id="Phobius"/>
    </source>
</evidence>
<dbReference type="Proteomes" id="UP001160519">
    <property type="component" value="Unassembled WGS sequence"/>
</dbReference>
<accession>A0AA43Q614</accession>
<dbReference type="InterPro" id="IPR003918">
    <property type="entry name" value="NADH_UbQ_OxRdtase"/>
</dbReference>
<evidence type="ECO:0000256" key="5">
    <source>
        <dbReference type="ARBA" id="ARBA00022989"/>
    </source>
</evidence>
<organism evidence="12 13">
    <name type="scientific">Candidatus Methylobacter titanis</name>
    <dbReference type="NCBI Taxonomy" id="3053457"/>
    <lineage>
        <taxon>Bacteria</taxon>
        <taxon>Pseudomonadati</taxon>
        <taxon>Pseudomonadota</taxon>
        <taxon>Gammaproteobacteria</taxon>
        <taxon>Methylococcales</taxon>
        <taxon>Methylococcaceae</taxon>
        <taxon>Methylobacter</taxon>
    </lineage>
</organism>
<feature type="transmembrane region" description="Helical" evidence="10">
    <location>
        <begin position="373"/>
        <end position="396"/>
    </location>
</feature>
<dbReference type="Pfam" id="PF00361">
    <property type="entry name" value="Proton_antipo_M"/>
    <property type="match status" value="1"/>
</dbReference>
<keyword evidence="13" id="KW-1185">Reference proteome</keyword>
<evidence type="ECO:0000256" key="7">
    <source>
        <dbReference type="ARBA" id="ARBA00031584"/>
    </source>
</evidence>
<dbReference type="GO" id="GO:0016020">
    <property type="term" value="C:membrane"/>
    <property type="evidence" value="ECO:0007669"/>
    <property type="project" value="UniProtKB-SubCell"/>
</dbReference>
<feature type="transmembrane region" description="Helical" evidence="10">
    <location>
        <begin position="142"/>
        <end position="161"/>
    </location>
</feature>
<feature type="transmembrane region" description="Helical" evidence="10">
    <location>
        <begin position="220"/>
        <end position="239"/>
    </location>
</feature>
<keyword evidence="5 10" id="KW-1133">Transmembrane helix</keyword>
<dbReference type="GO" id="GO:0008137">
    <property type="term" value="F:NADH dehydrogenase (ubiquinone) activity"/>
    <property type="evidence" value="ECO:0007669"/>
    <property type="project" value="InterPro"/>
</dbReference>
<evidence type="ECO:0000256" key="2">
    <source>
        <dbReference type="ARBA" id="ARBA00009025"/>
    </source>
</evidence>
<proteinExistence type="inferred from homology"/>
<feature type="transmembrane region" description="Helical" evidence="10">
    <location>
        <begin position="466"/>
        <end position="486"/>
    </location>
</feature>
<feature type="transmembrane region" description="Helical" evidence="10">
    <location>
        <begin position="91"/>
        <end position="110"/>
    </location>
</feature>
<dbReference type="GO" id="GO:0015990">
    <property type="term" value="P:electron transport coupled proton transport"/>
    <property type="evidence" value="ECO:0007669"/>
    <property type="project" value="TreeGrafter"/>
</dbReference>
<protein>
    <recommendedName>
        <fullName evidence="3">NADH-quinone oxidoreductase subunit M</fullName>
    </recommendedName>
    <alternativeName>
        <fullName evidence="7">NADH dehydrogenase I subunit M</fullName>
    </alternativeName>
    <alternativeName>
        <fullName evidence="8">NDH-1 subunit M</fullName>
    </alternativeName>
</protein>
<sequence>MDITVTPWSESVAFPLLTTLTLVPLLAMIAILLSRSPRVALRFGFAGALLTVLLSLYLLTVFDSGLPGIHLVEQLHFAGLSYRVGVDGTNILFIPLTAILTLLALIYTLITRHVTDRLFIACLLGYETILIGAFVALNVLQFWFWCVLELIPVVLLTVHAGTGQKRRWVVVLLLQYWVSGLLLTLAGFLLLAFGLIDSSHALTFDWVTLKQNNAYLHDEVLIFILLFFGFAIRMPLFPFHGWLPVLAEQGTVASTVVFLVGLKLGIYAAIRFILPMVPGVVEQWAGFVVTLGLISIFYGALLALMQINIRRLLAFAVISQTGMLVIGAFCFNANGLEGSLLLSVAYGLAMAGMLFSIGLIYERTRTAFIPRLGGLFNTNGTLALLFLLSALSTMVMPGTTGFDAAHLLVEGIIEEYGWLLAIAILVGNLLSAAFLLWAFQRIFMAASKRAVQPYSCAHHPVKTERIIAAMICLLLIGTGFYTTPWLNFIDQDAAEIGKQYPMHGVPSTDDNDPHE</sequence>
<dbReference type="PANTHER" id="PTHR43507:SF1">
    <property type="entry name" value="NADH-UBIQUINONE OXIDOREDUCTASE CHAIN 4"/>
    <property type="match status" value="1"/>
</dbReference>
<dbReference type="InterPro" id="IPR001750">
    <property type="entry name" value="ND/Mrp_TM"/>
</dbReference>
<dbReference type="AlphaFoldDB" id="A0AA43Q614"/>
<evidence type="ECO:0000256" key="3">
    <source>
        <dbReference type="ARBA" id="ARBA00019906"/>
    </source>
</evidence>
<evidence type="ECO:0000313" key="12">
    <source>
        <dbReference type="EMBL" id="MDI1230386.1"/>
    </source>
</evidence>
<dbReference type="GO" id="GO:0003954">
    <property type="term" value="F:NADH dehydrogenase activity"/>
    <property type="evidence" value="ECO:0007669"/>
    <property type="project" value="TreeGrafter"/>
</dbReference>
<gene>
    <name evidence="12" type="ORF">PSU93_04455</name>
</gene>
<evidence type="ECO:0000256" key="6">
    <source>
        <dbReference type="ARBA" id="ARBA00023136"/>
    </source>
</evidence>
<feature type="transmembrane region" description="Helical" evidence="10">
    <location>
        <begin position="251"/>
        <end position="272"/>
    </location>
</feature>
<name>A0AA43Q614_9GAMM</name>
<comment type="caution">
    <text evidence="12">The sequence shown here is derived from an EMBL/GenBank/DDBJ whole genome shotgun (WGS) entry which is preliminary data.</text>
</comment>
<feature type="transmembrane region" description="Helical" evidence="10">
    <location>
        <begin position="312"/>
        <end position="334"/>
    </location>
</feature>
<feature type="transmembrane region" description="Helical" evidence="10">
    <location>
        <begin position="284"/>
        <end position="305"/>
    </location>
</feature>
<dbReference type="EMBL" id="JAQSDF010000008">
    <property type="protein sequence ID" value="MDI1230386.1"/>
    <property type="molecule type" value="Genomic_DNA"/>
</dbReference>
<comment type="similarity">
    <text evidence="2">Belongs to the complex I subunit 4 family.</text>
</comment>
<keyword evidence="12" id="KW-0560">Oxidoreductase</keyword>
<feature type="domain" description="NADH:quinone oxidoreductase/Mrp antiporter transmembrane" evidence="11">
    <location>
        <begin position="136"/>
        <end position="430"/>
    </location>
</feature>
<evidence type="ECO:0000256" key="9">
    <source>
        <dbReference type="RuleBase" id="RU000320"/>
    </source>
</evidence>
<evidence type="ECO:0000259" key="11">
    <source>
        <dbReference type="Pfam" id="PF00361"/>
    </source>
</evidence>
<evidence type="ECO:0000313" key="13">
    <source>
        <dbReference type="Proteomes" id="UP001160519"/>
    </source>
</evidence>
<dbReference type="NCBIfam" id="TIGR01972">
    <property type="entry name" value="NDH_I_M"/>
    <property type="match status" value="1"/>
</dbReference>
<feature type="transmembrane region" description="Helical" evidence="10">
    <location>
        <begin position="340"/>
        <end position="361"/>
    </location>
</feature>
<dbReference type="PRINTS" id="PR01437">
    <property type="entry name" value="NUOXDRDTASE4"/>
</dbReference>
<dbReference type="GO" id="GO:0042773">
    <property type="term" value="P:ATP synthesis coupled electron transport"/>
    <property type="evidence" value="ECO:0007669"/>
    <property type="project" value="InterPro"/>
</dbReference>
<feature type="transmembrane region" description="Helical" evidence="10">
    <location>
        <begin position="12"/>
        <end position="33"/>
    </location>
</feature>
<keyword evidence="6 10" id="KW-0472">Membrane</keyword>
<dbReference type="InterPro" id="IPR010227">
    <property type="entry name" value="NADH_Q_OxRdtase_chainM/4"/>
</dbReference>
<evidence type="ECO:0000256" key="8">
    <source>
        <dbReference type="ARBA" id="ARBA00032798"/>
    </source>
</evidence>
<keyword evidence="4 9" id="KW-0812">Transmembrane</keyword>
<feature type="transmembrane region" description="Helical" evidence="10">
    <location>
        <begin position="168"/>
        <end position="196"/>
    </location>
</feature>
<comment type="subcellular location">
    <subcellularLocation>
        <location evidence="1">Endomembrane system</location>
        <topology evidence="1">Multi-pass membrane protein</topology>
    </subcellularLocation>
    <subcellularLocation>
        <location evidence="9">Membrane</location>
        <topology evidence="9">Multi-pass membrane protein</topology>
    </subcellularLocation>
</comment>
<evidence type="ECO:0000256" key="1">
    <source>
        <dbReference type="ARBA" id="ARBA00004127"/>
    </source>
</evidence>
<dbReference type="GO" id="GO:0012505">
    <property type="term" value="C:endomembrane system"/>
    <property type="evidence" value="ECO:0007669"/>
    <property type="project" value="UniProtKB-SubCell"/>
</dbReference>
<dbReference type="PANTHER" id="PTHR43507">
    <property type="entry name" value="NADH-UBIQUINONE OXIDOREDUCTASE CHAIN 4"/>
    <property type="match status" value="1"/>
</dbReference>